<evidence type="ECO:0008006" key="3">
    <source>
        <dbReference type="Google" id="ProtNLM"/>
    </source>
</evidence>
<name>A0A2S8HMK2_9PSED</name>
<dbReference type="Proteomes" id="UP000239687">
    <property type="component" value="Unassembled WGS sequence"/>
</dbReference>
<reference evidence="1 2" key="1">
    <citation type="submission" date="2018-02" db="EMBL/GenBank/DDBJ databases">
        <title>Draft genome sequencing of Pseudomonas frederiksbergensis 11-D3.</title>
        <authorList>
            <person name="Zheng B.-X."/>
        </authorList>
    </citation>
    <scope>NUCLEOTIDE SEQUENCE [LARGE SCALE GENOMIC DNA]</scope>
    <source>
        <strain evidence="1 2">11-D3</strain>
    </source>
</reference>
<proteinExistence type="predicted"/>
<evidence type="ECO:0000313" key="2">
    <source>
        <dbReference type="Proteomes" id="UP000239687"/>
    </source>
</evidence>
<sequence>MNARGTVGKMHLKILFNGFTRLAALMLASGLGLGCTTIQSTSAIEWNAVPRYFGPAKTNTMMGDSPGFAPVHSPRVEAAQLDIHPAQQRWVF</sequence>
<dbReference type="AlphaFoldDB" id="A0A2S8HMK2"/>
<comment type="caution">
    <text evidence="1">The sequence shown here is derived from an EMBL/GenBank/DDBJ whole genome shotgun (WGS) entry which is preliminary data.</text>
</comment>
<organism evidence="1 2">
    <name type="scientific">Pseudomonas frederiksbergensis</name>
    <dbReference type="NCBI Taxonomy" id="104087"/>
    <lineage>
        <taxon>Bacteria</taxon>
        <taxon>Pseudomonadati</taxon>
        <taxon>Pseudomonadota</taxon>
        <taxon>Gammaproteobacteria</taxon>
        <taxon>Pseudomonadales</taxon>
        <taxon>Pseudomonadaceae</taxon>
        <taxon>Pseudomonas</taxon>
    </lineage>
</organism>
<dbReference type="EMBL" id="PUIN01000007">
    <property type="protein sequence ID" value="PQP03658.1"/>
    <property type="molecule type" value="Genomic_DNA"/>
</dbReference>
<dbReference type="PROSITE" id="PS51257">
    <property type="entry name" value="PROKAR_LIPOPROTEIN"/>
    <property type="match status" value="1"/>
</dbReference>
<gene>
    <name evidence="1" type="ORF">C5612_14100</name>
</gene>
<evidence type="ECO:0000313" key="1">
    <source>
        <dbReference type="EMBL" id="PQP03658.1"/>
    </source>
</evidence>
<accession>A0A2S8HMK2</accession>
<protein>
    <recommendedName>
        <fullName evidence="3">Lipoprotein</fullName>
    </recommendedName>
</protein>